<name>A0ABS8VCX5_DATST</name>
<sequence>MTRLDNFHRSHGLRNDSDAWDQNQVQVELEELFEFVVSFKEILRGKAYAAAPARGHARVISLNPKDIHGDGLIEVAKLGPSQVPLGFVATLVLHDTLVQMLGYIRSMAQKVVNVTKVLRLFGDRIMRSMESRSLVVPAASVVPHLEITTQKGYYEYECPRNYQKDYPKLRCGGSHQGSHVCAPRTITQASKSGTQEDKDGALIDRGGIHRGS</sequence>
<reference evidence="2 3" key="1">
    <citation type="journal article" date="2021" name="BMC Genomics">
        <title>Datura genome reveals duplications of psychoactive alkaloid biosynthetic genes and high mutation rate following tissue culture.</title>
        <authorList>
            <person name="Rajewski A."/>
            <person name="Carter-House D."/>
            <person name="Stajich J."/>
            <person name="Litt A."/>
        </authorList>
    </citation>
    <scope>NUCLEOTIDE SEQUENCE [LARGE SCALE GENOMIC DNA]</scope>
    <source>
        <strain evidence="2">AR-01</strain>
    </source>
</reference>
<organism evidence="2 3">
    <name type="scientific">Datura stramonium</name>
    <name type="common">Jimsonweed</name>
    <name type="synonym">Common thornapple</name>
    <dbReference type="NCBI Taxonomy" id="4076"/>
    <lineage>
        <taxon>Eukaryota</taxon>
        <taxon>Viridiplantae</taxon>
        <taxon>Streptophyta</taxon>
        <taxon>Embryophyta</taxon>
        <taxon>Tracheophyta</taxon>
        <taxon>Spermatophyta</taxon>
        <taxon>Magnoliopsida</taxon>
        <taxon>eudicotyledons</taxon>
        <taxon>Gunneridae</taxon>
        <taxon>Pentapetalae</taxon>
        <taxon>asterids</taxon>
        <taxon>lamiids</taxon>
        <taxon>Solanales</taxon>
        <taxon>Solanaceae</taxon>
        <taxon>Solanoideae</taxon>
        <taxon>Datureae</taxon>
        <taxon>Datura</taxon>
    </lineage>
</organism>
<protein>
    <submittedName>
        <fullName evidence="2">Uncharacterized protein</fullName>
    </submittedName>
</protein>
<feature type="region of interest" description="Disordered" evidence="1">
    <location>
        <begin position="185"/>
        <end position="212"/>
    </location>
</feature>
<comment type="caution">
    <text evidence="2">The sequence shown here is derived from an EMBL/GenBank/DDBJ whole genome shotgun (WGS) entry which is preliminary data.</text>
</comment>
<evidence type="ECO:0000313" key="2">
    <source>
        <dbReference type="EMBL" id="MCD9644033.1"/>
    </source>
</evidence>
<gene>
    <name evidence="2" type="ORF">HAX54_032003</name>
</gene>
<proteinExistence type="predicted"/>
<evidence type="ECO:0000256" key="1">
    <source>
        <dbReference type="SAM" id="MobiDB-lite"/>
    </source>
</evidence>
<keyword evidence="3" id="KW-1185">Reference proteome</keyword>
<dbReference type="Proteomes" id="UP000823775">
    <property type="component" value="Unassembled WGS sequence"/>
</dbReference>
<accession>A0ABS8VCX5</accession>
<evidence type="ECO:0000313" key="3">
    <source>
        <dbReference type="Proteomes" id="UP000823775"/>
    </source>
</evidence>
<dbReference type="EMBL" id="JACEIK010004063">
    <property type="protein sequence ID" value="MCD9644033.1"/>
    <property type="molecule type" value="Genomic_DNA"/>
</dbReference>